<accession>A0A7T3U6S6</accession>
<name>A0A7T3U6S6_9CAUD</name>
<feature type="region of interest" description="Disordered" evidence="1">
    <location>
        <begin position="1"/>
        <end position="27"/>
    </location>
</feature>
<protein>
    <submittedName>
        <fullName evidence="2">Uncharacterized protein</fullName>
    </submittedName>
</protein>
<dbReference type="Proteomes" id="UP000595170">
    <property type="component" value="Segment"/>
</dbReference>
<dbReference type="EMBL" id="MW269554">
    <property type="protein sequence ID" value="QPZ53292.1"/>
    <property type="molecule type" value="Genomic_DNA"/>
</dbReference>
<reference evidence="2 3" key="1">
    <citation type="submission" date="2020-11" db="EMBL/GenBank/DDBJ databases">
        <title>Complete Genome Sequence of Achromobacter phage vB_AchrS_AchV4.</title>
        <authorList>
            <person name="Kaliniene L."/>
            <person name="Noreika A."/>
            <person name="Meskys R."/>
        </authorList>
    </citation>
    <scope>NUCLEOTIDE SEQUENCE [LARGE SCALE GENOMIC DNA]</scope>
</reference>
<evidence type="ECO:0000256" key="1">
    <source>
        <dbReference type="SAM" id="MobiDB-lite"/>
    </source>
</evidence>
<sequence>MQLSNVSSYRGAPMGRTQSHDAADTASAPRRFYLERVRLNNGGYDAGGAYWGIGAPLYRAYSDTSANGKENLPRVETYSRARSRDDAKTEVRKAYPAAQFFR</sequence>
<evidence type="ECO:0000313" key="3">
    <source>
        <dbReference type="Proteomes" id="UP000595170"/>
    </source>
</evidence>
<keyword evidence="3" id="KW-1185">Reference proteome</keyword>
<organism evidence="2 3">
    <name type="scientific">Achromobacter phage vB_AchrS_AchV4</name>
    <dbReference type="NCBI Taxonomy" id="2796514"/>
    <lineage>
        <taxon>Viruses</taxon>
        <taxon>Duplodnaviria</taxon>
        <taxon>Heunggongvirae</taxon>
        <taxon>Uroviricota</taxon>
        <taxon>Caudoviricetes</taxon>
        <taxon>Casjensviridae</taxon>
        <taxon>Gediminasvirus</taxon>
        <taxon>Gediminasvirus AchV4</taxon>
    </lineage>
</organism>
<proteinExistence type="predicted"/>
<evidence type="ECO:0000313" key="2">
    <source>
        <dbReference type="EMBL" id="QPZ53292.1"/>
    </source>
</evidence>
<gene>
    <name evidence="2" type="ORF">AchV4_0049</name>
</gene>